<sequence length="67" mass="7494">MSNIEILVKTDTKELFEILRDTSIGFLDLRTAYCASLASAILNTLNKLTKLDLWGTYTGRCDLKIPA</sequence>
<reference evidence="1" key="2">
    <citation type="submission" date="2020-11" db="EMBL/GenBank/DDBJ databases">
        <authorList>
            <person name="McCartney M.A."/>
            <person name="Auch B."/>
            <person name="Kono T."/>
            <person name="Mallez S."/>
            <person name="Becker A."/>
            <person name="Gohl D.M."/>
            <person name="Silverstein K.A.T."/>
            <person name="Koren S."/>
            <person name="Bechman K.B."/>
            <person name="Herman A."/>
            <person name="Abrahante J.E."/>
            <person name="Garbe J."/>
        </authorList>
    </citation>
    <scope>NUCLEOTIDE SEQUENCE</scope>
    <source>
        <strain evidence="1">Duluth1</strain>
        <tissue evidence="1">Whole animal</tissue>
    </source>
</reference>
<gene>
    <name evidence="1" type="ORF">DPMN_156863</name>
</gene>
<evidence type="ECO:0000313" key="2">
    <source>
        <dbReference type="Proteomes" id="UP000828390"/>
    </source>
</evidence>
<keyword evidence="2" id="KW-1185">Reference proteome</keyword>
<name>A0A9D4FWE9_DREPO</name>
<dbReference type="AlphaFoldDB" id="A0A9D4FWE9"/>
<accession>A0A9D4FWE9</accession>
<proteinExistence type="predicted"/>
<organism evidence="1 2">
    <name type="scientific">Dreissena polymorpha</name>
    <name type="common">Zebra mussel</name>
    <name type="synonym">Mytilus polymorpha</name>
    <dbReference type="NCBI Taxonomy" id="45954"/>
    <lineage>
        <taxon>Eukaryota</taxon>
        <taxon>Metazoa</taxon>
        <taxon>Spiralia</taxon>
        <taxon>Lophotrochozoa</taxon>
        <taxon>Mollusca</taxon>
        <taxon>Bivalvia</taxon>
        <taxon>Autobranchia</taxon>
        <taxon>Heteroconchia</taxon>
        <taxon>Euheterodonta</taxon>
        <taxon>Imparidentia</taxon>
        <taxon>Neoheterodontei</taxon>
        <taxon>Myida</taxon>
        <taxon>Dreissenoidea</taxon>
        <taxon>Dreissenidae</taxon>
        <taxon>Dreissena</taxon>
    </lineage>
</organism>
<reference evidence="1" key="1">
    <citation type="journal article" date="2019" name="bioRxiv">
        <title>The Genome of the Zebra Mussel, Dreissena polymorpha: A Resource for Invasive Species Research.</title>
        <authorList>
            <person name="McCartney M.A."/>
            <person name="Auch B."/>
            <person name="Kono T."/>
            <person name="Mallez S."/>
            <person name="Zhang Y."/>
            <person name="Obille A."/>
            <person name="Becker A."/>
            <person name="Abrahante J.E."/>
            <person name="Garbe J."/>
            <person name="Badalamenti J.P."/>
            <person name="Herman A."/>
            <person name="Mangelson H."/>
            <person name="Liachko I."/>
            <person name="Sullivan S."/>
            <person name="Sone E.D."/>
            <person name="Koren S."/>
            <person name="Silverstein K.A.T."/>
            <person name="Beckman K.B."/>
            <person name="Gohl D.M."/>
        </authorList>
    </citation>
    <scope>NUCLEOTIDE SEQUENCE</scope>
    <source>
        <strain evidence="1">Duluth1</strain>
        <tissue evidence="1">Whole animal</tissue>
    </source>
</reference>
<protein>
    <submittedName>
        <fullName evidence="1">Uncharacterized protein</fullName>
    </submittedName>
</protein>
<dbReference type="Proteomes" id="UP000828390">
    <property type="component" value="Unassembled WGS sequence"/>
</dbReference>
<dbReference type="EMBL" id="JAIWYP010000007">
    <property type="protein sequence ID" value="KAH3803162.1"/>
    <property type="molecule type" value="Genomic_DNA"/>
</dbReference>
<comment type="caution">
    <text evidence="1">The sequence shown here is derived from an EMBL/GenBank/DDBJ whole genome shotgun (WGS) entry which is preliminary data.</text>
</comment>
<evidence type="ECO:0000313" key="1">
    <source>
        <dbReference type="EMBL" id="KAH3803162.1"/>
    </source>
</evidence>